<keyword evidence="3" id="KW-1185">Reference proteome</keyword>
<feature type="signal peptide" evidence="1">
    <location>
        <begin position="1"/>
        <end position="30"/>
    </location>
</feature>
<gene>
    <name evidence="2" type="ORF">KV110_15360</name>
</gene>
<evidence type="ECO:0000313" key="2">
    <source>
        <dbReference type="EMBL" id="QXN94309.1"/>
    </source>
</evidence>
<dbReference type="Proteomes" id="UP000694257">
    <property type="component" value="Chromosome"/>
</dbReference>
<proteinExistence type="predicted"/>
<feature type="chain" id="PRO_5046052285" description="Secreted protein" evidence="1">
    <location>
        <begin position="31"/>
        <end position="141"/>
    </location>
</feature>
<organism evidence="2 3">
    <name type="scientific">Nocardia iowensis</name>
    <dbReference type="NCBI Taxonomy" id="204891"/>
    <lineage>
        <taxon>Bacteria</taxon>
        <taxon>Bacillati</taxon>
        <taxon>Actinomycetota</taxon>
        <taxon>Actinomycetes</taxon>
        <taxon>Mycobacteriales</taxon>
        <taxon>Nocardiaceae</taxon>
        <taxon>Nocardia</taxon>
    </lineage>
</organism>
<evidence type="ECO:0000313" key="3">
    <source>
        <dbReference type="Proteomes" id="UP000694257"/>
    </source>
</evidence>
<protein>
    <recommendedName>
        <fullName evidence="4">Secreted protein</fullName>
    </recommendedName>
</protein>
<accession>A0ABX8RZN6</accession>
<name>A0ABX8RZN6_NOCIO</name>
<sequence length="141" mass="14600">MRPDKTTATAVTATAVICTAVLLNAAPAAAETHTEMPTLYTLATEAGGLCAGTINAKINTFADSDQVSVGYQANFGGVGGCATTVVFTWHNVDTGTSGAVTNQVVSWSYSASFRPGPGRIAIEMATTTPHFPQQARVEVYL</sequence>
<dbReference type="EMBL" id="CP078145">
    <property type="protein sequence ID" value="QXN94309.1"/>
    <property type="molecule type" value="Genomic_DNA"/>
</dbReference>
<evidence type="ECO:0000256" key="1">
    <source>
        <dbReference type="SAM" id="SignalP"/>
    </source>
</evidence>
<keyword evidence="1" id="KW-0732">Signal</keyword>
<dbReference type="RefSeq" id="WP_218476807.1">
    <property type="nucleotide sequence ID" value="NZ_BAABJN010000018.1"/>
</dbReference>
<reference evidence="2 3" key="1">
    <citation type="submission" date="2021-07" db="EMBL/GenBank/DDBJ databases">
        <title>Whole Genome Sequence of Nocardia Iowensis.</title>
        <authorList>
            <person name="Lamm A."/>
            <person name="Collins-Fairclough A.M."/>
            <person name="Bunk B."/>
            <person name="Sproer C."/>
        </authorList>
    </citation>
    <scope>NUCLEOTIDE SEQUENCE [LARGE SCALE GENOMIC DNA]</scope>
    <source>
        <strain evidence="2 3">NRRL 5646</strain>
    </source>
</reference>
<evidence type="ECO:0008006" key="4">
    <source>
        <dbReference type="Google" id="ProtNLM"/>
    </source>
</evidence>